<keyword evidence="2" id="KW-1185">Reference proteome</keyword>
<dbReference type="Proteomes" id="UP000007115">
    <property type="component" value="Unassembled WGS sequence"/>
</dbReference>
<dbReference type="VEuPathDB" id="FungiDB:TRIVIDRAFT_212359"/>
<evidence type="ECO:0000313" key="2">
    <source>
        <dbReference type="Proteomes" id="UP000007115"/>
    </source>
</evidence>
<name>G9MKV2_HYPVG</name>
<dbReference type="HOGENOM" id="CLU_2979384_0_0_1"/>
<dbReference type="InParanoid" id="G9MKV2"/>
<organism evidence="1 2">
    <name type="scientific">Hypocrea virens (strain Gv29-8 / FGSC 10586)</name>
    <name type="common">Gliocladium virens</name>
    <name type="synonym">Trichoderma virens</name>
    <dbReference type="NCBI Taxonomy" id="413071"/>
    <lineage>
        <taxon>Eukaryota</taxon>
        <taxon>Fungi</taxon>
        <taxon>Dikarya</taxon>
        <taxon>Ascomycota</taxon>
        <taxon>Pezizomycotina</taxon>
        <taxon>Sordariomycetes</taxon>
        <taxon>Hypocreomycetidae</taxon>
        <taxon>Hypocreales</taxon>
        <taxon>Hypocreaceae</taxon>
        <taxon>Trichoderma</taxon>
    </lineage>
</organism>
<comment type="caution">
    <text evidence="1">The sequence shown here is derived from an EMBL/GenBank/DDBJ whole genome shotgun (WGS) entry which is preliminary data.</text>
</comment>
<reference evidence="1 2" key="1">
    <citation type="journal article" date="2011" name="Genome Biol.">
        <title>Comparative genome sequence analysis underscores mycoparasitism as the ancestral life style of Trichoderma.</title>
        <authorList>
            <person name="Kubicek C.P."/>
            <person name="Herrera-Estrella A."/>
            <person name="Seidl-Seiboth V."/>
            <person name="Martinez D.A."/>
            <person name="Druzhinina I.S."/>
            <person name="Thon M."/>
            <person name="Zeilinger S."/>
            <person name="Casas-Flores S."/>
            <person name="Horwitz B.A."/>
            <person name="Mukherjee P.K."/>
            <person name="Mukherjee M."/>
            <person name="Kredics L."/>
            <person name="Alcaraz L.D."/>
            <person name="Aerts A."/>
            <person name="Antal Z."/>
            <person name="Atanasova L."/>
            <person name="Cervantes-Badillo M.G."/>
            <person name="Challacombe J."/>
            <person name="Chertkov O."/>
            <person name="McCluskey K."/>
            <person name="Coulpier F."/>
            <person name="Deshpande N."/>
            <person name="von Doehren H."/>
            <person name="Ebbole D.J."/>
            <person name="Esquivel-Naranjo E.U."/>
            <person name="Fekete E."/>
            <person name="Flipphi M."/>
            <person name="Glaser F."/>
            <person name="Gomez-Rodriguez E.Y."/>
            <person name="Gruber S."/>
            <person name="Han C."/>
            <person name="Henrissat B."/>
            <person name="Hermosa R."/>
            <person name="Hernandez-Onate M."/>
            <person name="Karaffa L."/>
            <person name="Kosti I."/>
            <person name="Le Crom S."/>
            <person name="Lindquist E."/>
            <person name="Lucas S."/>
            <person name="Luebeck M."/>
            <person name="Luebeck P.S."/>
            <person name="Margeot A."/>
            <person name="Metz B."/>
            <person name="Misra M."/>
            <person name="Nevalainen H."/>
            <person name="Omann M."/>
            <person name="Packer N."/>
            <person name="Perrone G."/>
            <person name="Uresti-Rivera E.E."/>
            <person name="Salamov A."/>
            <person name="Schmoll M."/>
            <person name="Seiboth B."/>
            <person name="Shapiro H."/>
            <person name="Sukno S."/>
            <person name="Tamayo-Ramos J.A."/>
            <person name="Tisch D."/>
            <person name="Wiest A."/>
            <person name="Wilkinson H.H."/>
            <person name="Zhang M."/>
            <person name="Coutinho P.M."/>
            <person name="Kenerley C.M."/>
            <person name="Monte E."/>
            <person name="Baker S.E."/>
            <person name="Grigoriev I.V."/>
        </authorList>
    </citation>
    <scope>NUCLEOTIDE SEQUENCE [LARGE SCALE GENOMIC DNA]</scope>
    <source>
        <strain evidence="2">Gv29-8 / FGSC 10586</strain>
    </source>
</reference>
<dbReference type="AlphaFoldDB" id="G9MKV2"/>
<protein>
    <submittedName>
        <fullName evidence="1">Uncharacterized protein</fullName>
    </submittedName>
</protein>
<gene>
    <name evidence="1" type="ORF">TRIVIDRAFT_212359</name>
</gene>
<proteinExistence type="predicted"/>
<evidence type="ECO:0000313" key="1">
    <source>
        <dbReference type="EMBL" id="EHK24848.1"/>
    </source>
</evidence>
<accession>G9MKV2</accession>
<sequence>MLKTPTPKLVNVLTFAAQHHDIKQGLRKAPSLRLISRSEQQTKTTALAKNWESQAAYQ</sequence>
<dbReference type="RefSeq" id="XP_013959048.1">
    <property type="nucleotide sequence ID" value="XM_014103573.1"/>
</dbReference>
<dbReference type="EMBL" id="ABDF02000004">
    <property type="protein sequence ID" value="EHK24848.1"/>
    <property type="molecule type" value="Genomic_DNA"/>
</dbReference>
<dbReference type="GeneID" id="25790661"/>